<sequence>MRPKIMVTNTDKNGKVTDSWFVRVGKKSRTFSAADAKTGAHVKWINEQLGAA</sequence>
<name>A0A0F6WEX8_9CAUD</name>
<reference evidence="1 2" key="1">
    <citation type="journal article" date="2015" name="Genome Announc.">
        <title>Genome Sequence of Mycobacteriophage Mindy.</title>
        <authorList>
            <person name="Pope W.H."/>
            <person name="Bernstein N.I."/>
            <person name="Fasolas C.S."/>
            <person name="Mezghani N."/>
            <person name="Pressimone C.A."/>
            <person name="Selvakumar P."/>
            <person name="Stanton A.C."/>
            <person name="Lapin J.S."/>
            <person name="Prout A.K."/>
            <person name="Grubb S.R."/>
            <person name="Warner M.H."/>
            <person name="Bowman C.A."/>
            <person name="Russell D.A."/>
            <person name="Hatfull G.F."/>
        </authorList>
    </citation>
    <scope>NUCLEOTIDE SEQUENCE [LARGE SCALE GENOMIC DNA]</scope>
</reference>
<evidence type="ECO:0000313" key="2">
    <source>
        <dbReference type="Proteomes" id="UP000201946"/>
    </source>
</evidence>
<dbReference type="EMBL" id="KR080204">
    <property type="protein sequence ID" value="AKF15123.1"/>
    <property type="molecule type" value="Genomic_DNA"/>
</dbReference>
<dbReference type="GeneID" id="26796376"/>
<gene>
    <name evidence="1" type="primary">93</name>
    <name evidence="1" type="ORF">SEA_MINDY_93</name>
</gene>
<proteinExistence type="predicted"/>
<organism evidence="1 2">
    <name type="scientific">Mycobacterium phage Mindy</name>
    <dbReference type="NCBI Taxonomy" id="1647311"/>
    <lineage>
        <taxon>Viruses</taxon>
        <taxon>Duplodnaviria</taxon>
        <taxon>Heunggongvirae</taxon>
        <taxon>Uroviricota</taxon>
        <taxon>Caudoviricetes</taxon>
        <taxon>Kostyavirus</taxon>
        <taxon>Kostyavirus toto</taxon>
    </lineage>
</organism>
<protein>
    <submittedName>
        <fullName evidence="1">Uncharacterized protein</fullName>
    </submittedName>
</protein>
<dbReference type="KEGG" id="vg:26796376"/>
<evidence type="ECO:0000313" key="1">
    <source>
        <dbReference type="EMBL" id="AKF15123.1"/>
    </source>
</evidence>
<dbReference type="RefSeq" id="YP_009225380.1">
    <property type="nucleotide sequence ID" value="NC_029093.1"/>
</dbReference>
<accession>A0A0F6WEX8</accession>
<dbReference type="Proteomes" id="UP000201946">
    <property type="component" value="Segment"/>
</dbReference>